<evidence type="ECO:0000313" key="3">
    <source>
        <dbReference type="Proteomes" id="UP000281553"/>
    </source>
</evidence>
<dbReference type="OrthoDB" id="5239715at2759"/>
<dbReference type="Proteomes" id="UP000281553">
    <property type="component" value="Unassembled WGS sequence"/>
</dbReference>
<proteinExistence type="predicted"/>
<feature type="region of interest" description="Disordered" evidence="1">
    <location>
        <begin position="268"/>
        <end position="310"/>
    </location>
</feature>
<feature type="compositionally biased region" description="Polar residues" evidence="1">
    <location>
        <begin position="268"/>
        <end position="289"/>
    </location>
</feature>
<evidence type="ECO:0000256" key="1">
    <source>
        <dbReference type="SAM" id="MobiDB-lite"/>
    </source>
</evidence>
<reference evidence="2 3" key="1">
    <citation type="submission" date="2018-11" db="EMBL/GenBank/DDBJ databases">
        <authorList>
            <consortium name="Pathogen Informatics"/>
        </authorList>
    </citation>
    <scope>NUCLEOTIDE SEQUENCE [LARGE SCALE GENOMIC DNA]</scope>
</reference>
<evidence type="ECO:0000313" key="2">
    <source>
        <dbReference type="EMBL" id="VDK78180.1"/>
    </source>
</evidence>
<feature type="compositionally biased region" description="Basic residues" evidence="1">
    <location>
        <begin position="292"/>
        <end position="309"/>
    </location>
</feature>
<feature type="compositionally biased region" description="Basic and acidic residues" evidence="1">
    <location>
        <begin position="80"/>
        <end position="91"/>
    </location>
</feature>
<dbReference type="EMBL" id="UYRU01042824">
    <property type="protein sequence ID" value="VDK78180.1"/>
    <property type="molecule type" value="Genomic_DNA"/>
</dbReference>
<keyword evidence="3" id="KW-1185">Reference proteome</keyword>
<feature type="compositionally biased region" description="Basic and acidic residues" evidence="1">
    <location>
        <begin position="144"/>
        <end position="160"/>
    </location>
</feature>
<gene>
    <name evidence="2" type="ORF">DILT_LOCUS2917</name>
</gene>
<name>A0A3P6TG53_DIBLA</name>
<feature type="compositionally biased region" description="Polar residues" evidence="1">
    <location>
        <begin position="113"/>
        <end position="129"/>
    </location>
</feature>
<feature type="compositionally biased region" description="Polar residues" evidence="1">
    <location>
        <begin position="35"/>
        <end position="53"/>
    </location>
</feature>
<accession>A0A3P6TG53</accession>
<protein>
    <submittedName>
        <fullName evidence="2">Uncharacterized protein</fullName>
    </submittedName>
</protein>
<feature type="region of interest" description="Disordered" evidence="1">
    <location>
        <begin position="31"/>
        <end position="167"/>
    </location>
</feature>
<sequence length="395" mass="44340">MIEDDFDRFCRIGKGYHSPNPHAQRLQSGPEIYDQQEQQSSVRQDFLTAPQSISRYRSSSLREHHRRSPYQYSPRASLTRRQESSFKERISPEGPLSLSTDLPGRSRRHSLAPTFQNPERQPLQASPYSRGSIHQFERALQTTSEERATENQHVSDRTQLDRSASARCTADVDKSTTWLSNAPGGHASRRLSNTFGLTVPSVPPIQVFSEESPEACMNVVRVRSFRRTKNGVVSQGDSDIFYRPANNACTCRHSLSCGSELMAAEATASGSGETTNVPEQRSSDEQSPTAVVRRKPRHGSAHERPRKKFSHQEIYALDKVEAARVIRRKSLTPTWVCSDHSDTESAVKMSPQTYTVQVLGHDEDIVHNVTVDVDNEQTTLRFIENADGENASVSM</sequence>
<dbReference type="AlphaFoldDB" id="A0A3P6TG53"/>
<organism evidence="2 3">
    <name type="scientific">Dibothriocephalus latus</name>
    <name type="common">Fish tapeworm</name>
    <name type="synonym">Diphyllobothrium latum</name>
    <dbReference type="NCBI Taxonomy" id="60516"/>
    <lineage>
        <taxon>Eukaryota</taxon>
        <taxon>Metazoa</taxon>
        <taxon>Spiralia</taxon>
        <taxon>Lophotrochozoa</taxon>
        <taxon>Platyhelminthes</taxon>
        <taxon>Cestoda</taxon>
        <taxon>Eucestoda</taxon>
        <taxon>Diphyllobothriidea</taxon>
        <taxon>Diphyllobothriidae</taxon>
        <taxon>Dibothriocephalus</taxon>
    </lineage>
</organism>